<dbReference type="InterPro" id="IPR016187">
    <property type="entry name" value="CTDL_fold"/>
</dbReference>
<evidence type="ECO:0000256" key="2">
    <source>
        <dbReference type="ARBA" id="ARBA00023157"/>
    </source>
</evidence>
<dbReference type="PANTHER" id="PTHR46746">
    <property type="entry name" value="KILLER CELL LECTIN-LIKE RECEPTOR SUBFAMILY F MEMBER 2"/>
    <property type="match status" value="1"/>
</dbReference>
<evidence type="ECO:0000256" key="1">
    <source>
        <dbReference type="ARBA" id="ARBA00022734"/>
    </source>
</evidence>
<feature type="chain" id="PRO_5036496188" description="CUB domain-containing protein" evidence="6">
    <location>
        <begin position="23"/>
        <end position="409"/>
    </location>
</feature>
<evidence type="ECO:0000256" key="3">
    <source>
        <dbReference type="PROSITE-ProRule" id="PRU00059"/>
    </source>
</evidence>
<dbReference type="InterPro" id="IPR051379">
    <property type="entry name" value="C-type_Lectin_Receptor_IMM"/>
</dbReference>
<feature type="domain" description="CUB" evidence="7">
    <location>
        <begin position="27"/>
        <end position="151"/>
    </location>
</feature>
<protein>
    <recommendedName>
        <fullName evidence="11">CUB domain-containing protein</fullName>
    </recommendedName>
</protein>
<evidence type="ECO:0000256" key="6">
    <source>
        <dbReference type="SAM" id="SignalP"/>
    </source>
</evidence>
<proteinExistence type="predicted"/>
<dbReference type="InterPro" id="IPR000859">
    <property type="entry name" value="CUB_dom"/>
</dbReference>
<keyword evidence="1" id="KW-0430">Lectin</keyword>
<dbReference type="AlphaFoldDB" id="A0A8W8K5I6"/>
<evidence type="ECO:0000313" key="10">
    <source>
        <dbReference type="Proteomes" id="UP000005408"/>
    </source>
</evidence>
<reference evidence="9" key="1">
    <citation type="submission" date="2022-08" db="UniProtKB">
        <authorList>
            <consortium name="EnsemblMetazoa"/>
        </authorList>
    </citation>
    <scope>IDENTIFICATION</scope>
    <source>
        <strain evidence="9">05x7-T-G4-1.051#20</strain>
    </source>
</reference>
<dbReference type="GO" id="GO:0030246">
    <property type="term" value="F:carbohydrate binding"/>
    <property type="evidence" value="ECO:0007669"/>
    <property type="project" value="UniProtKB-KW"/>
</dbReference>
<dbReference type="InterPro" id="IPR035914">
    <property type="entry name" value="Sperma_CUB_dom_sf"/>
</dbReference>
<dbReference type="InterPro" id="IPR001304">
    <property type="entry name" value="C-type_lectin-like"/>
</dbReference>
<evidence type="ECO:0000256" key="4">
    <source>
        <dbReference type="SAM" id="MobiDB-lite"/>
    </source>
</evidence>
<dbReference type="SUPFAM" id="SSF49854">
    <property type="entry name" value="Spermadhesin, CUB domain"/>
    <property type="match status" value="1"/>
</dbReference>
<dbReference type="InterPro" id="IPR016186">
    <property type="entry name" value="C-type_lectin-like/link_sf"/>
</dbReference>
<keyword evidence="5" id="KW-0472">Membrane</keyword>
<dbReference type="Gene3D" id="2.60.120.290">
    <property type="entry name" value="Spermadhesin, CUB domain"/>
    <property type="match status" value="1"/>
</dbReference>
<dbReference type="PROSITE" id="PS01180">
    <property type="entry name" value="CUB"/>
    <property type="match status" value="1"/>
</dbReference>
<dbReference type="PROSITE" id="PS50041">
    <property type="entry name" value="C_TYPE_LECTIN_2"/>
    <property type="match status" value="1"/>
</dbReference>
<dbReference type="SMART" id="SM00034">
    <property type="entry name" value="CLECT"/>
    <property type="match status" value="1"/>
</dbReference>
<dbReference type="EnsemblMetazoa" id="G22183.1">
    <property type="protein sequence ID" value="G22183.1:cds"/>
    <property type="gene ID" value="G22183"/>
</dbReference>
<evidence type="ECO:0000259" key="7">
    <source>
        <dbReference type="PROSITE" id="PS01180"/>
    </source>
</evidence>
<evidence type="ECO:0008006" key="11">
    <source>
        <dbReference type="Google" id="ProtNLM"/>
    </source>
</evidence>
<dbReference type="SUPFAM" id="SSF56436">
    <property type="entry name" value="C-type lectin-like"/>
    <property type="match status" value="1"/>
</dbReference>
<feature type="region of interest" description="Disordered" evidence="4">
    <location>
        <begin position="346"/>
        <end position="396"/>
    </location>
</feature>
<evidence type="ECO:0000313" key="9">
    <source>
        <dbReference type="EnsemblMetazoa" id="G22183.1:cds"/>
    </source>
</evidence>
<evidence type="ECO:0000259" key="8">
    <source>
        <dbReference type="PROSITE" id="PS50041"/>
    </source>
</evidence>
<keyword evidence="2" id="KW-1015">Disulfide bond</keyword>
<keyword evidence="5" id="KW-1133">Transmembrane helix</keyword>
<dbReference type="SMART" id="SM00042">
    <property type="entry name" value="CUB"/>
    <property type="match status" value="1"/>
</dbReference>
<sequence length="409" mass="46579">MKILGSIFFAAYISTFLCKAFATTYYCKDKETISIEGESTGIIHTIASGASSYGNNVDCSWKINAGDGNQLHMKILSSNLEYTPPYTSCFTRDSLFILEGETSSSEVLVSLCGYFNPFEVTSKGQHVYLRFSTNDKNFYDYSGIRLQFQTFGNTSCPPEWRELPVSPMECYKIMTNPTDGLIWSTAQEYCGYSMSNLIVIPTEAIFTMIQAYAVNVSVEKFWIGLNDIETENTIEWIDDTTLYPNDKLQTSSISETNDCVIQDTTKAKWEFRHCTREKFPFVCQRKKVRETKFFRIPEAVDKDNFEPVSLRWVIILSIGGGILLIILSTILYCWIRRKNAARIRSENNRRQANYRPGTSSRGRRGNNSAARNSSAQDRDSSISMRDTDTTSLPPSYEEAQLHHYITKLT</sequence>
<dbReference type="Pfam" id="PF00431">
    <property type="entry name" value="CUB"/>
    <property type="match status" value="1"/>
</dbReference>
<name>A0A8W8K5I6_MAGGI</name>
<comment type="caution">
    <text evidence="3">Lacks conserved residue(s) required for the propagation of feature annotation.</text>
</comment>
<dbReference type="Gene3D" id="3.10.100.10">
    <property type="entry name" value="Mannose-Binding Protein A, subunit A"/>
    <property type="match status" value="1"/>
</dbReference>
<keyword evidence="5" id="KW-0812">Transmembrane</keyword>
<feature type="transmembrane region" description="Helical" evidence="5">
    <location>
        <begin position="312"/>
        <end position="335"/>
    </location>
</feature>
<accession>A0A8W8K5I6</accession>
<feature type="compositionally biased region" description="Basic and acidic residues" evidence="4">
    <location>
        <begin position="376"/>
        <end position="388"/>
    </location>
</feature>
<feature type="signal peptide" evidence="6">
    <location>
        <begin position="1"/>
        <end position="22"/>
    </location>
</feature>
<dbReference type="CDD" id="cd00037">
    <property type="entry name" value="CLECT"/>
    <property type="match status" value="1"/>
</dbReference>
<feature type="compositionally biased region" description="Low complexity" evidence="4">
    <location>
        <begin position="365"/>
        <end position="375"/>
    </location>
</feature>
<dbReference type="Proteomes" id="UP000005408">
    <property type="component" value="Unassembled WGS sequence"/>
</dbReference>
<evidence type="ECO:0000256" key="5">
    <source>
        <dbReference type="SAM" id="Phobius"/>
    </source>
</evidence>
<dbReference type="PANTHER" id="PTHR46746:SF9">
    <property type="entry name" value="CD209 ANTIGEN-LIKE PROTEIN C-LIKE"/>
    <property type="match status" value="1"/>
</dbReference>
<keyword evidence="10" id="KW-1185">Reference proteome</keyword>
<keyword evidence="6" id="KW-0732">Signal</keyword>
<dbReference type="CDD" id="cd00041">
    <property type="entry name" value="CUB"/>
    <property type="match status" value="1"/>
</dbReference>
<feature type="domain" description="C-type lectin" evidence="8">
    <location>
        <begin position="170"/>
        <end position="278"/>
    </location>
</feature>
<dbReference type="Pfam" id="PF00059">
    <property type="entry name" value="Lectin_C"/>
    <property type="match status" value="1"/>
</dbReference>
<organism evidence="9 10">
    <name type="scientific">Magallana gigas</name>
    <name type="common">Pacific oyster</name>
    <name type="synonym">Crassostrea gigas</name>
    <dbReference type="NCBI Taxonomy" id="29159"/>
    <lineage>
        <taxon>Eukaryota</taxon>
        <taxon>Metazoa</taxon>
        <taxon>Spiralia</taxon>
        <taxon>Lophotrochozoa</taxon>
        <taxon>Mollusca</taxon>
        <taxon>Bivalvia</taxon>
        <taxon>Autobranchia</taxon>
        <taxon>Pteriomorphia</taxon>
        <taxon>Ostreida</taxon>
        <taxon>Ostreoidea</taxon>
        <taxon>Ostreidae</taxon>
        <taxon>Magallana</taxon>
    </lineage>
</organism>